<protein>
    <submittedName>
        <fullName evidence="8">Efflux transporter periplasmic adaptor subunit</fullName>
    </submittedName>
</protein>
<dbReference type="SUPFAM" id="SSF111369">
    <property type="entry name" value="HlyD-like secretion proteins"/>
    <property type="match status" value="2"/>
</dbReference>
<dbReference type="AlphaFoldDB" id="A0A2T1M0I1"/>
<dbReference type="InterPro" id="IPR050465">
    <property type="entry name" value="UPF0194_transport"/>
</dbReference>
<evidence type="ECO:0000259" key="5">
    <source>
        <dbReference type="Pfam" id="PF25881"/>
    </source>
</evidence>
<dbReference type="Gene3D" id="2.40.50.100">
    <property type="match status" value="2"/>
</dbReference>
<evidence type="ECO:0000259" key="7">
    <source>
        <dbReference type="Pfam" id="PF25967"/>
    </source>
</evidence>
<dbReference type="GO" id="GO:0030313">
    <property type="term" value="C:cell envelope"/>
    <property type="evidence" value="ECO:0007669"/>
    <property type="project" value="UniProtKB-SubCell"/>
</dbReference>
<accession>A0A2T1M0I1</accession>
<dbReference type="Pfam" id="PF25954">
    <property type="entry name" value="Beta-barrel_RND_2"/>
    <property type="match status" value="1"/>
</dbReference>
<dbReference type="Gene3D" id="2.40.30.170">
    <property type="match status" value="1"/>
</dbReference>
<dbReference type="PANTHER" id="PTHR32347">
    <property type="entry name" value="EFFLUX SYSTEM COMPONENT YKNX-RELATED"/>
    <property type="match status" value="1"/>
</dbReference>
<dbReference type="Gene3D" id="1.10.287.470">
    <property type="entry name" value="Helix hairpin bin"/>
    <property type="match status" value="2"/>
</dbReference>
<dbReference type="GO" id="GO:0016020">
    <property type="term" value="C:membrane"/>
    <property type="evidence" value="ECO:0007669"/>
    <property type="project" value="InterPro"/>
</dbReference>
<keyword evidence="3 4" id="KW-0175">Coiled coil</keyword>
<dbReference type="InterPro" id="IPR058792">
    <property type="entry name" value="Beta-barrel_RND_2"/>
</dbReference>
<dbReference type="InterPro" id="IPR006143">
    <property type="entry name" value="RND_pump_MFP"/>
</dbReference>
<comment type="subcellular location">
    <subcellularLocation>
        <location evidence="1">Cell envelope</location>
    </subcellularLocation>
</comment>
<feature type="domain" description="YbhG-like alpha-helical hairpin" evidence="5">
    <location>
        <begin position="141"/>
        <end position="284"/>
    </location>
</feature>
<dbReference type="Pfam" id="PF25967">
    <property type="entry name" value="RND-MFP_C"/>
    <property type="match status" value="1"/>
</dbReference>
<comment type="caution">
    <text evidence="8">The sequence shown here is derived from an EMBL/GenBank/DDBJ whole genome shotgun (WGS) entry which is preliminary data.</text>
</comment>
<gene>
    <name evidence="8" type="ORF">C7H19_06805</name>
</gene>
<sequence>MTQDIFKNNGNQPPTEIQDEYQFVATPTKKPKQSSLLSGSKGVLFGIGLGALLTLAGTKFIAQPKTTEAPQNVTPVVSAPAQSVTVSTVQLSPVNRTLKATGTVTADELITVNTQANGLQIQEIYVDEGASVSAGQLLARLDDSILQAQLAQAQASVAQAEARLAELKAGTRTEEIARAREIVRQSIAELTQVKSDWDLAKKRLSRNQTLEAQGAIARDRLDEAINDERSKLAIVRRTEAELRENQQKLAELQAGPRSEVIAQATAQLAQAKSQVQVITAQLRNTRILSPVNGKITKRNARVGDTTNSGSQGALFEIIEAGRLELHVKIPENQLTAIRTGQKVEITSDADSSLILIGTIREINPVVDVESRQATVKVDLPFSNTLKPGMFLRASIVTNSATSITVPMDGVLPQSDGKAIAYIVQSNNTVIAQTVSLGEILPNNQIEITNGLNPGDRIVIKGAAYLNDGDKIQIKS</sequence>
<evidence type="ECO:0000259" key="6">
    <source>
        <dbReference type="Pfam" id="PF25954"/>
    </source>
</evidence>
<proteinExistence type="inferred from homology"/>
<dbReference type="InterPro" id="IPR058627">
    <property type="entry name" value="MdtA-like_C"/>
</dbReference>
<reference evidence="8 9" key="1">
    <citation type="submission" date="2018-03" db="EMBL/GenBank/DDBJ databases">
        <title>The ancient ancestry and fast evolution of plastids.</title>
        <authorList>
            <person name="Moore K.R."/>
            <person name="Magnabosco C."/>
            <person name="Momper L."/>
            <person name="Gold D.A."/>
            <person name="Bosak T."/>
            <person name="Fournier G.P."/>
        </authorList>
    </citation>
    <scope>NUCLEOTIDE SEQUENCE [LARGE SCALE GENOMIC DNA]</scope>
    <source>
        <strain evidence="8 9">CCALA 016</strain>
    </source>
</reference>
<feature type="domain" description="Multidrug resistance protein MdtA-like C-terminal permuted SH3" evidence="7">
    <location>
        <begin position="403"/>
        <end position="462"/>
    </location>
</feature>
<comment type="similarity">
    <text evidence="2">Belongs to the membrane fusion protein (MFP) (TC 8.A.1) family.</text>
</comment>
<evidence type="ECO:0000313" key="9">
    <source>
        <dbReference type="Proteomes" id="UP000239001"/>
    </source>
</evidence>
<dbReference type="OrthoDB" id="264111at2"/>
<name>A0A2T1M0I1_9CHRO</name>
<dbReference type="GO" id="GO:0022857">
    <property type="term" value="F:transmembrane transporter activity"/>
    <property type="evidence" value="ECO:0007669"/>
    <property type="project" value="InterPro"/>
</dbReference>
<evidence type="ECO:0000256" key="4">
    <source>
        <dbReference type="SAM" id="Coils"/>
    </source>
</evidence>
<dbReference type="PANTHER" id="PTHR32347:SF27">
    <property type="entry name" value="RND EFFLUX PUMP MEMBRANE FUSION PROTEIN BARREL-SANDWICH DOMAIN-CONTAINING PROTEIN"/>
    <property type="match status" value="1"/>
</dbReference>
<dbReference type="NCBIfam" id="TIGR01730">
    <property type="entry name" value="RND_mfp"/>
    <property type="match status" value="1"/>
</dbReference>
<keyword evidence="9" id="KW-1185">Reference proteome</keyword>
<dbReference type="Gene3D" id="2.40.420.20">
    <property type="match status" value="1"/>
</dbReference>
<evidence type="ECO:0000256" key="3">
    <source>
        <dbReference type="ARBA" id="ARBA00023054"/>
    </source>
</evidence>
<feature type="domain" description="CusB-like beta-barrel" evidence="6">
    <location>
        <begin position="325"/>
        <end position="397"/>
    </location>
</feature>
<dbReference type="Pfam" id="PF25881">
    <property type="entry name" value="HH_YBHG"/>
    <property type="match status" value="1"/>
</dbReference>
<evidence type="ECO:0000256" key="2">
    <source>
        <dbReference type="ARBA" id="ARBA00009477"/>
    </source>
</evidence>
<dbReference type="RefSeq" id="WP_106456141.1">
    <property type="nucleotide sequence ID" value="NZ_PXOH01000005.1"/>
</dbReference>
<evidence type="ECO:0000256" key="1">
    <source>
        <dbReference type="ARBA" id="ARBA00004196"/>
    </source>
</evidence>
<feature type="coiled-coil region" evidence="4">
    <location>
        <begin position="235"/>
        <end position="281"/>
    </location>
</feature>
<evidence type="ECO:0000313" key="8">
    <source>
        <dbReference type="EMBL" id="PSF38176.1"/>
    </source>
</evidence>
<dbReference type="EMBL" id="PXOH01000005">
    <property type="protein sequence ID" value="PSF38176.1"/>
    <property type="molecule type" value="Genomic_DNA"/>
</dbReference>
<reference evidence="8 9" key="2">
    <citation type="submission" date="2018-03" db="EMBL/GenBank/DDBJ databases">
        <authorList>
            <person name="Keele B.F."/>
        </authorList>
    </citation>
    <scope>NUCLEOTIDE SEQUENCE [LARGE SCALE GENOMIC DNA]</scope>
    <source>
        <strain evidence="8 9">CCALA 016</strain>
    </source>
</reference>
<dbReference type="Proteomes" id="UP000239001">
    <property type="component" value="Unassembled WGS sequence"/>
</dbReference>
<organism evidence="8 9">
    <name type="scientific">Aphanothece hegewaldii CCALA 016</name>
    <dbReference type="NCBI Taxonomy" id="2107694"/>
    <lineage>
        <taxon>Bacteria</taxon>
        <taxon>Bacillati</taxon>
        <taxon>Cyanobacteriota</taxon>
        <taxon>Cyanophyceae</taxon>
        <taxon>Oscillatoriophycideae</taxon>
        <taxon>Chroococcales</taxon>
        <taxon>Aphanothecaceae</taxon>
        <taxon>Aphanothece</taxon>
    </lineage>
</organism>
<dbReference type="InterPro" id="IPR059052">
    <property type="entry name" value="HH_YbhG-like"/>
</dbReference>